<evidence type="ECO:0000256" key="9">
    <source>
        <dbReference type="ARBA" id="ARBA00023212"/>
    </source>
</evidence>
<evidence type="ECO:0000256" key="5">
    <source>
        <dbReference type="ARBA" id="ARBA00022490"/>
    </source>
</evidence>
<dbReference type="SMART" id="SM00404">
    <property type="entry name" value="PTPc_motif"/>
    <property type="match status" value="1"/>
</dbReference>
<dbReference type="InterPro" id="IPR041782">
    <property type="entry name" value="PTPN14/21_FERM_C"/>
</dbReference>
<comment type="similarity">
    <text evidence="3">Belongs to the protein-tyrosine phosphatase family. Non-receptor class subfamily.</text>
</comment>
<dbReference type="FunFam" id="3.10.20.90:FF:000039">
    <property type="entry name" value="Tyrosine-protein phosphatase non-receptor type"/>
    <property type="match status" value="1"/>
</dbReference>
<evidence type="ECO:0000256" key="1">
    <source>
        <dbReference type="ARBA" id="ARBA00004245"/>
    </source>
</evidence>
<evidence type="ECO:0000256" key="2">
    <source>
        <dbReference type="ARBA" id="ARBA00004282"/>
    </source>
</evidence>
<dbReference type="InterPro" id="IPR029071">
    <property type="entry name" value="Ubiquitin-like_domsf"/>
</dbReference>
<comment type="subcellular location">
    <subcellularLocation>
        <location evidence="2">Cell junction</location>
    </subcellularLocation>
    <subcellularLocation>
        <location evidence="1">Cytoplasm</location>
        <location evidence="1">Cytoskeleton</location>
    </subcellularLocation>
</comment>
<dbReference type="Pfam" id="PF00102">
    <property type="entry name" value="Y_phosphatase"/>
    <property type="match status" value="1"/>
</dbReference>
<feature type="compositionally biased region" description="Polar residues" evidence="10">
    <location>
        <begin position="777"/>
        <end position="790"/>
    </location>
</feature>
<evidence type="ECO:0000256" key="10">
    <source>
        <dbReference type="SAM" id="MobiDB-lite"/>
    </source>
</evidence>
<dbReference type="InterPro" id="IPR029021">
    <property type="entry name" value="Prot-tyrosine_phosphatase-like"/>
</dbReference>
<dbReference type="InterPro" id="IPR019747">
    <property type="entry name" value="FERM_CS"/>
</dbReference>
<dbReference type="GO" id="GO:0004725">
    <property type="term" value="F:protein tyrosine phosphatase activity"/>
    <property type="evidence" value="ECO:0007669"/>
    <property type="project" value="UniProtKB-EC"/>
</dbReference>
<comment type="caution">
    <text evidence="14">The sequence shown here is derived from an EMBL/GenBank/DDBJ whole genome shotgun (WGS) entry which is preliminary data.</text>
</comment>
<keyword evidence="9" id="KW-0206">Cytoskeleton</keyword>
<keyword evidence="5" id="KW-0963">Cytoplasm</keyword>
<feature type="region of interest" description="Disordered" evidence="10">
    <location>
        <begin position="738"/>
        <end position="829"/>
    </location>
</feature>
<keyword evidence="7" id="KW-0904">Protein phosphatase</keyword>
<feature type="compositionally biased region" description="Polar residues" evidence="10">
    <location>
        <begin position="738"/>
        <end position="748"/>
    </location>
</feature>
<dbReference type="InterPro" id="IPR016130">
    <property type="entry name" value="Tyr_Pase_AS"/>
</dbReference>
<keyword evidence="6" id="KW-0378">Hydrolase</keyword>
<dbReference type="CDD" id="cd13188">
    <property type="entry name" value="FERM_C_PTPN14_PTPN21"/>
    <property type="match status" value="1"/>
</dbReference>
<dbReference type="GO" id="GO:0070161">
    <property type="term" value="C:anchoring junction"/>
    <property type="evidence" value="ECO:0007669"/>
    <property type="project" value="UniProtKB-SubCell"/>
</dbReference>
<evidence type="ECO:0000256" key="4">
    <source>
        <dbReference type="ARBA" id="ARBA00013064"/>
    </source>
</evidence>
<dbReference type="SMART" id="SM00295">
    <property type="entry name" value="B41"/>
    <property type="match status" value="1"/>
</dbReference>
<evidence type="ECO:0000256" key="6">
    <source>
        <dbReference type="ARBA" id="ARBA00022801"/>
    </source>
</evidence>
<dbReference type="InterPro" id="IPR014352">
    <property type="entry name" value="FERM/acyl-CoA-bd_prot_sf"/>
</dbReference>
<dbReference type="GO" id="GO:0005856">
    <property type="term" value="C:cytoskeleton"/>
    <property type="evidence" value="ECO:0007669"/>
    <property type="project" value="UniProtKB-SubCell"/>
</dbReference>
<dbReference type="PROSITE" id="PS50056">
    <property type="entry name" value="TYR_PHOSPHATASE_2"/>
    <property type="match status" value="1"/>
</dbReference>
<dbReference type="Gene3D" id="3.90.190.10">
    <property type="entry name" value="Protein tyrosine phosphatase superfamily"/>
    <property type="match status" value="1"/>
</dbReference>
<dbReference type="PROSITE" id="PS50055">
    <property type="entry name" value="TYR_PHOSPHATASE_PTP"/>
    <property type="match status" value="1"/>
</dbReference>
<gene>
    <name evidence="14" type="ORF">QE152_g6636</name>
</gene>
<dbReference type="Gene3D" id="1.20.80.10">
    <property type="match status" value="1"/>
</dbReference>
<evidence type="ECO:0000259" key="11">
    <source>
        <dbReference type="PROSITE" id="PS50055"/>
    </source>
</evidence>
<dbReference type="Pfam" id="PF00373">
    <property type="entry name" value="FERM_M"/>
    <property type="match status" value="1"/>
</dbReference>
<proteinExistence type="inferred from homology"/>
<dbReference type="EMBL" id="JASPKY010000045">
    <property type="protein sequence ID" value="KAK9745820.1"/>
    <property type="molecule type" value="Genomic_DNA"/>
</dbReference>
<feature type="compositionally biased region" description="Basic and acidic residues" evidence="10">
    <location>
        <begin position="848"/>
        <end position="866"/>
    </location>
</feature>
<dbReference type="GO" id="GO:0048666">
    <property type="term" value="P:neuron development"/>
    <property type="evidence" value="ECO:0007669"/>
    <property type="project" value="UniProtKB-ARBA"/>
</dbReference>
<feature type="compositionally biased region" description="Polar residues" evidence="10">
    <location>
        <begin position="819"/>
        <end position="829"/>
    </location>
</feature>
<dbReference type="InterPro" id="IPR018979">
    <property type="entry name" value="FERM_N"/>
</dbReference>
<name>A0AAW1MJT2_POPJA</name>
<dbReference type="PRINTS" id="PR00700">
    <property type="entry name" value="PRTYPHPHTASE"/>
</dbReference>
<dbReference type="InterPro" id="IPR019748">
    <property type="entry name" value="FERM_central"/>
</dbReference>
<dbReference type="CDD" id="cd14473">
    <property type="entry name" value="FERM_B-lobe"/>
    <property type="match status" value="1"/>
</dbReference>
<dbReference type="InterPro" id="IPR000387">
    <property type="entry name" value="Tyr_Pase_dom"/>
</dbReference>
<dbReference type="InterPro" id="IPR003595">
    <property type="entry name" value="Tyr_Pase_cat"/>
</dbReference>
<dbReference type="GO" id="GO:0009887">
    <property type="term" value="P:animal organ morphogenesis"/>
    <property type="evidence" value="ECO:0007669"/>
    <property type="project" value="UniProtKB-ARBA"/>
</dbReference>
<evidence type="ECO:0000259" key="13">
    <source>
        <dbReference type="PROSITE" id="PS50057"/>
    </source>
</evidence>
<dbReference type="InterPro" id="IPR018980">
    <property type="entry name" value="FERM_PH-like_C"/>
</dbReference>
<dbReference type="PROSITE" id="PS00383">
    <property type="entry name" value="TYR_PHOSPHATASE_1"/>
    <property type="match status" value="1"/>
</dbReference>
<accession>A0AAW1MJT2</accession>
<dbReference type="InterPro" id="IPR000242">
    <property type="entry name" value="PTP_cat"/>
</dbReference>
<dbReference type="SMART" id="SM00194">
    <property type="entry name" value="PTPc"/>
    <property type="match status" value="1"/>
</dbReference>
<dbReference type="FunFam" id="1.20.80.10:FF:000014">
    <property type="entry name" value="Tyrosine-protein phosphatase non-receptor type"/>
    <property type="match status" value="1"/>
</dbReference>
<feature type="compositionally biased region" description="Low complexity" evidence="10">
    <location>
        <begin position="749"/>
        <end position="771"/>
    </location>
</feature>
<dbReference type="PANTHER" id="PTHR45706:SF1">
    <property type="entry name" value="PEZ, ISOFORM A"/>
    <property type="match status" value="1"/>
</dbReference>
<evidence type="ECO:0000256" key="3">
    <source>
        <dbReference type="ARBA" id="ARBA00009649"/>
    </source>
</evidence>
<keyword evidence="15" id="KW-1185">Reference proteome</keyword>
<dbReference type="AlphaFoldDB" id="A0AAW1MJT2"/>
<dbReference type="PRINTS" id="PR00935">
    <property type="entry name" value="BAND41"/>
</dbReference>
<dbReference type="SUPFAM" id="SSF54236">
    <property type="entry name" value="Ubiquitin-like"/>
    <property type="match status" value="1"/>
</dbReference>
<dbReference type="InterPro" id="IPR000299">
    <property type="entry name" value="FERM_domain"/>
</dbReference>
<dbReference type="Gene3D" id="3.10.20.90">
    <property type="entry name" value="Phosphatidylinositol 3-kinase Catalytic Subunit, Chain A, domain 1"/>
    <property type="match status" value="1"/>
</dbReference>
<feature type="domain" description="Tyrosine specific protein phosphatases" evidence="12">
    <location>
        <begin position="1081"/>
        <end position="1162"/>
    </location>
</feature>
<dbReference type="EC" id="3.1.3.48" evidence="4"/>
<evidence type="ECO:0000313" key="14">
    <source>
        <dbReference type="EMBL" id="KAK9745820.1"/>
    </source>
</evidence>
<protein>
    <recommendedName>
        <fullName evidence="4">protein-tyrosine-phosphatase</fullName>
        <ecNumber evidence="4">3.1.3.48</ecNumber>
    </recommendedName>
</protein>
<dbReference type="Proteomes" id="UP001458880">
    <property type="component" value="Unassembled WGS sequence"/>
</dbReference>
<dbReference type="Pfam" id="PF09380">
    <property type="entry name" value="FERM_C"/>
    <property type="match status" value="1"/>
</dbReference>
<dbReference type="SUPFAM" id="SSF52799">
    <property type="entry name" value="(Phosphotyrosine protein) phosphatases II"/>
    <property type="match status" value="1"/>
</dbReference>
<feature type="compositionally biased region" description="Polar residues" evidence="10">
    <location>
        <begin position="355"/>
        <end position="379"/>
    </location>
</feature>
<dbReference type="PROSITE" id="PS00661">
    <property type="entry name" value="FERM_2"/>
    <property type="match status" value="1"/>
</dbReference>
<dbReference type="PROSITE" id="PS50057">
    <property type="entry name" value="FERM_3"/>
    <property type="match status" value="1"/>
</dbReference>
<feature type="domain" description="FERM" evidence="13">
    <location>
        <begin position="32"/>
        <end position="324"/>
    </location>
</feature>
<dbReference type="InterPro" id="IPR035963">
    <property type="entry name" value="FERM_2"/>
</dbReference>
<dbReference type="SMART" id="SM01196">
    <property type="entry name" value="FERM_C"/>
    <property type="match status" value="1"/>
</dbReference>
<dbReference type="PANTHER" id="PTHR45706">
    <property type="entry name" value="TYROSINE-PROTEIN PHOSPHATASE"/>
    <property type="match status" value="1"/>
</dbReference>
<feature type="region of interest" description="Disordered" evidence="10">
    <location>
        <begin position="848"/>
        <end position="885"/>
    </location>
</feature>
<reference evidence="14 15" key="1">
    <citation type="journal article" date="2024" name="BMC Genomics">
        <title>De novo assembly and annotation of Popillia japonica's genome with initial clues to its potential as an invasive pest.</title>
        <authorList>
            <person name="Cucini C."/>
            <person name="Boschi S."/>
            <person name="Funari R."/>
            <person name="Cardaioli E."/>
            <person name="Iannotti N."/>
            <person name="Marturano G."/>
            <person name="Paoli F."/>
            <person name="Bruttini M."/>
            <person name="Carapelli A."/>
            <person name="Frati F."/>
            <person name="Nardi F."/>
        </authorList>
    </citation>
    <scope>NUCLEOTIDE SEQUENCE [LARGE SCALE GENOMIC DNA]</scope>
    <source>
        <strain evidence="14">DMR45628</strain>
    </source>
</reference>
<feature type="domain" description="Tyrosine-protein phosphatase" evidence="11">
    <location>
        <begin position="906"/>
        <end position="1171"/>
    </location>
</feature>
<feature type="compositionally biased region" description="Low complexity" evidence="10">
    <location>
        <begin position="795"/>
        <end position="805"/>
    </location>
</feature>
<dbReference type="SUPFAM" id="SSF50729">
    <property type="entry name" value="PH domain-like"/>
    <property type="match status" value="1"/>
</dbReference>
<organism evidence="14 15">
    <name type="scientific">Popillia japonica</name>
    <name type="common">Japanese beetle</name>
    <dbReference type="NCBI Taxonomy" id="7064"/>
    <lineage>
        <taxon>Eukaryota</taxon>
        <taxon>Metazoa</taxon>
        <taxon>Ecdysozoa</taxon>
        <taxon>Arthropoda</taxon>
        <taxon>Hexapoda</taxon>
        <taxon>Insecta</taxon>
        <taxon>Pterygota</taxon>
        <taxon>Neoptera</taxon>
        <taxon>Endopterygota</taxon>
        <taxon>Coleoptera</taxon>
        <taxon>Polyphaga</taxon>
        <taxon>Scarabaeiformia</taxon>
        <taxon>Scarabaeidae</taxon>
        <taxon>Rutelinae</taxon>
        <taxon>Popillia</taxon>
    </lineage>
</organism>
<evidence type="ECO:0000256" key="7">
    <source>
        <dbReference type="ARBA" id="ARBA00022912"/>
    </source>
</evidence>
<dbReference type="InterPro" id="IPR011993">
    <property type="entry name" value="PH-like_dom_sf"/>
</dbReference>
<dbReference type="Pfam" id="PF09379">
    <property type="entry name" value="FERM_N"/>
    <property type="match status" value="1"/>
</dbReference>
<evidence type="ECO:0000259" key="12">
    <source>
        <dbReference type="PROSITE" id="PS50056"/>
    </source>
</evidence>
<sequence>MHCLSILRNHKMPFKLKLKKSRHYSVVSKSLFVISVETLDKTNIECTLSSESTGQDCLDIDCLDIVCQKLSLNQPKFFGLQYISKVKDCNCWLELDRPIKRQLDKYARGFCVYLRVIYYVISGVRLLNDEVTRYHYFLQLKSDVIEEKISCTPMQAIELASYCMQAEFGNFNAERHTAHYLRDFQLFPKTFTEPEFLDSLTDAASRQHAALHNIPQGTAEEYYICACQRLEGYGQELFYVKDKNGDDALIGVSLTGVHVSYKNGREGRSYSWIDINNVINHKREFTIESVISSDKADFLFSDVESAKSAWRFCVLQHVFYRQNEMNCVSEHDGKNSPNFQQHNEDRLRQVESYEDVTSSQHWEKPNTSQSMTQRAQSTSALDLNTPTDIDKLRSMLPSYRPAPDYETAIQQKYRNSAGAVQTRDPIRNTHTMLYSSQPEIHQTETYTTHMYPDVTHNNIEQKNAIFNSGYPQAQLENHSNIADMIENMRLLHLYKPPPPYPSNRISSNSTPDLAGISQQAKPQMNFFNNIVSGSSPDLVSTGNFINQQYFKHYGQALYANQPAHPVHRSHSYLPPQHGTYENLSSIFNNNMLGRPQAVIMDNPNITKHIKKVYDEHGNIIYCMPANMKQILQENQLPSTGFVVTRNQNAIVAHSPELNSSNEPIYENIPLPWQNSNGQMRARTQSIHSAPEVTQVVNQSVVNAIQNPKVTNIQHLNTSKAPSKENLYANIDRNLSTNSSRTEINRVQTSSSNNLNESATSSSSRSNQNISSKHGGQDSPNTVSRTNTFIINSKLPAATSSPTSSSFNESRISHNETSNDDVTVSSGNSSAVKKKRRWGILIGRSKSNEKVKSATLGREKEKNKDKNQSNNRHRWSTGLPRSHPLPPSISKEAMCQLLEYKLADSQLFFEFDKIPKRKQNADFSTALLPENAVFNRFKDVLPYEDNRLRLTPTKDNKYGYINASHITATVGSKQRFYVAAQGPTLLTLTYFWQCVWEAEVYLLVQLTDLSEDLDYLPDANDRCIDVAQDYQVWWEFSQKTGHCITSKVRLCHVASRRYRTLWHLHYTDWGDQGCPHSVDHFLGFLEEMQSVQQHSMSEIPPGHNKNPPVLVHCTAGVGRTGLTILSDLLLYTVDHNQEVDIPRVVELLRHQRTYMVQTIAQYRFVYSLLIHYLKQTRLI</sequence>
<feature type="region of interest" description="Disordered" evidence="10">
    <location>
        <begin position="351"/>
        <end position="379"/>
    </location>
</feature>
<keyword evidence="8" id="KW-0965">Cell junction</keyword>
<dbReference type="CDD" id="cd17099">
    <property type="entry name" value="FERM_F1_PTPN14_like"/>
    <property type="match status" value="1"/>
</dbReference>
<evidence type="ECO:0000256" key="8">
    <source>
        <dbReference type="ARBA" id="ARBA00022949"/>
    </source>
</evidence>
<dbReference type="Gene3D" id="2.30.29.30">
    <property type="entry name" value="Pleckstrin-homology domain (PH domain)/Phosphotyrosine-binding domain (PTB)"/>
    <property type="match status" value="1"/>
</dbReference>
<dbReference type="SUPFAM" id="SSF47031">
    <property type="entry name" value="Second domain of FERM"/>
    <property type="match status" value="1"/>
</dbReference>
<dbReference type="InterPro" id="IPR019749">
    <property type="entry name" value="Band_41_domain"/>
</dbReference>
<dbReference type="GO" id="GO:0071944">
    <property type="term" value="C:cell periphery"/>
    <property type="evidence" value="ECO:0007669"/>
    <property type="project" value="UniProtKB-ARBA"/>
</dbReference>
<evidence type="ECO:0000313" key="15">
    <source>
        <dbReference type="Proteomes" id="UP001458880"/>
    </source>
</evidence>